<comment type="caution">
    <text evidence="1">The sequence shown here is derived from an EMBL/GenBank/DDBJ whole genome shotgun (WGS) entry which is preliminary data.</text>
</comment>
<accession>A0A4Y8P7H5</accession>
<organism evidence="1 2">
    <name type="scientific">Methylacidiphilum caldifontis</name>
    <dbReference type="NCBI Taxonomy" id="2795386"/>
    <lineage>
        <taxon>Bacteria</taxon>
        <taxon>Pseudomonadati</taxon>
        <taxon>Verrucomicrobiota</taxon>
        <taxon>Methylacidiphilae</taxon>
        <taxon>Methylacidiphilales</taxon>
        <taxon>Methylacidiphilaceae</taxon>
        <taxon>Methylacidiphilum (ex Ratnadevi et al. 2023)</taxon>
    </lineage>
</organism>
<evidence type="ECO:0000313" key="1">
    <source>
        <dbReference type="EMBL" id="TFE66179.1"/>
    </source>
</evidence>
<gene>
    <name evidence="1" type="ORF">A7Q10_02270</name>
</gene>
<dbReference type="EMBL" id="LXQC01000187">
    <property type="protein sequence ID" value="TFE66179.1"/>
    <property type="molecule type" value="Genomic_DNA"/>
</dbReference>
<sequence length="398" mass="47312">MKGKDKSNDMIEFNGFALLGRNEIQLITRNDQENYFWLPLHSLNYEEIEKMRKAIQKNNCPNYNKIITALKKRLSADTLYEVKEKALLFSMLADVCTDDKWEQKLIFIDRQGKNDSAIKENFLQKSTEEILFLDKEKLDWIKKFSTQLQHFFDRQERKQLSSLFQSLSELYYEKYEKQLKYSNLLSFPGSFNKLPKDKNNPWIAKGYYKVKTDPRGRIIANWKGEILLEYVQPVKPLDISNFFLKLINPRKKKTEISQQTQKFFNAMDLFCGEIVGGINNFFENYFTAVSHKEIKDPYAKAFALFYWSLKDFLESRTGNYSSNKDLIFDYRLKRILHLLALKEKLSSFELEMNEIEMKENEKIKDLFQKGIIVKEPLCSTHFCHSQQSNSKRKKDYEK</sequence>
<name>A0A4Y8P7H5_9BACT</name>
<protein>
    <submittedName>
        <fullName evidence="1">Uncharacterized protein</fullName>
    </submittedName>
</protein>
<reference evidence="1 2" key="1">
    <citation type="submission" date="2016-05" db="EMBL/GenBank/DDBJ databases">
        <title>Diversity and Homogeneity among Thermoacidophilic Verrucomicrobia Methanotrophs Linked with Geographical Origin.</title>
        <authorList>
            <person name="Erikstad H.-A."/>
            <person name="Smestad N.B."/>
            <person name="Ceballos R.M."/>
            <person name="Birkeland N.-K."/>
        </authorList>
    </citation>
    <scope>NUCLEOTIDE SEQUENCE [LARGE SCALE GENOMIC DNA]</scope>
    <source>
        <strain evidence="1 2">Phi</strain>
    </source>
</reference>
<proteinExistence type="predicted"/>
<dbReference type="AlphaFoldDB" id="A0A4Y8P7H5"/>
<evidence type="ECO:0000313" key="2">
    <source>
        <dbReference type="Proteomes" id="UP000297713"/>
    </source>
</evidence>
<keyword evidence="2" id="KW-1185">Reference proteome</keyword>
<dbReference type="Proteomes" id="UP000297713">
    <property type="component" value="Unassembled WGS sequence"/>
</dbReference>